<comment type="caution">
    <text evidence="3">The sequence shown here is derived from an EMBL/GenBank/DDBJ whole genome shotgun (WGS) entry which is preliminary data.</text>
</comment>
<evidence type="ECO:0000313" key="4">
    <source>
        <dbReference type="Proteomes" id="UP001167831"/>
    </source>
</evidence>
<dbReference type="EMBL" id="JAUEIE010000003">
    <property type="protein sequence ID" value="MDN0022381.1"/>
    <property type="molecule type" value="Genomic_DNA"/>
</dbReference>
<evidence type="ECO:0000313" key="5">
    <source>
        <dbReference type="Proteomes" id="UP001168478"/>
    </source>
</evidence>
<evidence type="ECO:0000259" key="1">
    <source>
        <dbReference type="Pfam" id="PF13568"/>
    </source>
</evidence>
<reference evidence="3" key="1">
    <citation type="submission" date="2023-06" db="EMBL/GenBank/DDBJ databases">
        <authorList>
            <person name="Zeman M."/>
            <person name="Kubasova T."/>
            <person name="Jahodarova E."/>
            <person name="Nykrynova M."/>
            <person name="Rychlik I."/>
        </authorList>
    </citation>
    <scope>NUCLEOTIDE SEQUENCE</scope>
    <source>
        <strain evidence="3">ET15</strain>
        <strain evidence="2">ET37</strain>
    </source>
</reference>
<sequence>MKKIFILACIMMTTLFATESSAQIKFGLKGGLNVTSMNFSKDVLDAGNRTGFFIGPTVLFTLPVVGLGIDASAVYDQREAELKYGGKESDKLKTQAINIPINLRYGFGLGNTASLFLFAGPQFGFNVGDKHQSLYNDVASWRLSSSNFSVNVGAGVMLINHLQLSANYNIACGKTGDVTVIDAATAATESILSSKGRSNAWQISLAYYF</sequence>
<dbReference type="EMBL" id="JAUEIF010000003">
    <property type="protein sequence ID" value="MDN0024980.1"/>
    <property type="molecule type" value="Genomic_DNA"/>
</dbReference>
<dbReference type="AlphaFoldDB" id="A0AAW7JSV0"/>
<dbReference type="InterPro" id="IPR025665">
    <property type="entry name" value="Beta-barrel_OMP_2"/>
</dbReference>
<dbReference type="RefSeq" id="WP_289824944.1">
    <property type="nucleotide sequence ID" value="NZ_JAUEIE010000003.1"/>
</dbReference>
<evidence type="ECO:0000313" key="2">
    <source>
        <dbReference type="EMBL" id="MDN0022381.1"/>
    </source>
</evidence>
<keyword evidence="4" id="KW-1185">Reference proteome</keyword>
<organism evidence="3 5">
    <name type="scientific">Leyella lascolaii</name>
    <dbReference type="NCBI Taxonomy" id="1776379"/>
    <lineage>
        <taxon>Bacteria</taxon>
        <taxon>Pseudomonadati</taxon>
        <taxon>Bacteroidota</taxon>
        <taxon>Bacteroidia</taxon>
        <taxon>Bacteroidales</taxon>
        <taxon>Prevotellaceae</taxon>
        <taxon>Leyella</taxon>
    </lineage>
</organism>
<gene>
    <name evidence="2" type="ORF">QVN81_05000</name>
    <name evidence="3" type="ORF">QVN84_05535</name>
</gene>
<name>A0AAW7JSV0_9BACT</name>
<dbReference type="Proteomes" id="UP001167831">
    <property type="component" value="Unassembled WGS sequence"/>
</dbReference>
<protein>
    <submittedName>
        <fullName evidence="3">Porin family protein</fullName>
    </submittedName>
</protein>
<reference evidence="3" key="2">
    <citation type="submission" date="2023-08" db="EMBL/GenBank/DDBJ databases">
        <title>Identification and characterization of horizontal gene transfer across gut microbiota members of farm animals based on homology search.</title>
        <authorList>
            <person name="Schwarzerova J."/>
            <person name="Nykrynova M."/>
            <person name="Jureckova K."/>
            <person name="Cejkova D."/>
            <person name="Rychlik I."/>
        </authorList>
    </citation>
    <scope>NUCLEOTIDE SEQUENCE</scope>
    <source>
        <strain evidence="3">ET15</strain>
        <strain evidence="2">ET37</strain>
    </source>
</reference>
<dbReference type="SUPFAM" id="SSF56925">
    <property type="entry name" value="OMPA-like"/>
    <property type="match status" value="1"/>
</dbReference>
<dbReference type="Proteomes" id="UP001168478">
    <property type="component" value="Unassembled WGS sequence"/>
</dbReference>
<dbReference type="InterPro" id="IPR011250">
    <property type="entry name" value="OMP/PagP_B-barrel"/>
</dbReference>
<accession>A0AAW7JSV0</accession>
<evidence type="ECO:0000313" key="3">
    <source>
        <dbReference type="EMBL" id="MDN0024980.1"/>
    </source>
</evidence>
<feature type="domain" description="Outer membrane protein beta-barrel" evidence="1">
    <location>
        <begin position="22"/>
        <end position="171"/>
    </location>
</feature>
<proteinExistence type="predicted"/>
<dbReference type="Pfam" id="PF13568">
    <property type="entry name" value="OMP_b-brl_2"/>
    <property type="match status" value="1"/>
</dbReference>